<gene>
    <name evidence="3" type="ORF">RDB_LOCUS167822</name>
</gene>
<accession>A0A8H3HN97</accession>
<evidence type="ECO:0000313" key="4">
    <source>
        <dbReference type="Proteomes" id="UP000663861"/>
    </source>
</evidence>
<dbReference type="EMBL" id="CAJMWY010004322">
    <property type="protein sequence ID" value="CAE6527671.1"/>
    <property type="molecule type" value="Genomic_DNA"/>
</dbReference>
<reference evidence="3" key="1">
    <citation type="submission" date="2021-01" db="EMBL/GenBank/DDBJ databases">
        <authorList>
            <person name="Kaushik A."/>
        </authorList>
    </citation>
    <scope>NUCLEOTIDE SEQUENCE</scope>
    <source>
        <strain evidence="3">AG4-RS23</strain>
    </source>
</reference>
<keyword evidence="2" id="KW-0812">Transmembrane</keyword>
<dbReference type="Proteomes" id="UP000663861">
    <property type="component" value="Unassembled WGS sequence"/>
</dbReference>
<feature type="transmembrane region" description="Helical" evidence="2">
    <location>
        <begin position="266"/>
        <end position="288"/>
    </location>
</feature>
<feature type="transmembrane region" description="Helical" evidence="2">
    <location>
        <begin position="75"/>
        <end position="96"/>
    </location>
</feature>
<feature type="region of interest" description="Disordered" evidence="1">
    <location>
        <begin position="181"/>
        <end position="204"/>
    </location>
</feature>
<organism evidence="3 4">
    <name type="scientific">Rhizoctonia solani</name>
    <dbReference type="NCBI Taxonomy" id="456999"/>
    <lineage>
        <taxon>Eukaryota</taxon>
        <taxon>Fungi</taxon>
        <taxon>Dikarya</taxon>
        <taxon>Basidiomycota</taxon>
        <taxon>Agaricomycotina</taxon>
        <taxon>Agaricomycetes</taxon>
        <taxon>Cantharellales</taxon>
        <taxon>Ceratobasidiaceae</taxon>
        <taxon>Rhizoctonia</taxon>
    </lineage>
</organism>
<evidence type="ECO:0008006" key="5">
    <source>
        <dbReference type="Google" id="ProtNLM"/>
    </source>
</evidence>
<dbReference type="AlphaFoldDB" id="A0A8H3HN97"/>
<sequence length="306" mass="34465">MATPESRRATVEIVDGSARIHAEPVSTLFHRIKRNNRRSTLMSLSTSANLVSGDLGDGISGRATRQRTQLIVEGFSNLALVAVLFSGVQAQLIQIIAEPEETQNALDIATNAVFFGGLVLSVFSAMLASLSGRWFSLLREDDSEYLSSCWLAAECNEKHPKLAEYVRFQLRLWEKKLSEGAEYPEPEDKESAADSDDPEDLKNPKDEDIKRILQMLERDQKENEGRTTSREKIMSQVLLSAIWICSAAFILFCAGIVMLVWNKQHITVAIITSAIVFVCISFFPMFFLKHRRKHVISHFNLKRPSF</sequence>
<feature type="transmembrane region" description="Helical" evidence="2">
    <location>
        <begin position="237"/>
        <end position="260"/>
    </location>
</feature>
<protein>
    <recommendedName>
        <fullName evidence="5">Transmembrane protein</fullName>
    </recommendedName>
</protein>
<feature type="compositionally biased region" description="Acidic residues" evidence="1">
    <location>
        <begin position="182"/>
        <end position="199"/>
    </location>
</feature>
<evidence type="ECO:0000313" key="3">
    <source>
        <dbReference type="EMBL" id="CAE6527671.1"/>
    </source>
</evidence>
<evidence type="ECO:0000256" key="1">
    <source>
        <dbReference type="SAM" id="MobiDB-lite"/>
    </source>
</evidence>
<proteinExistence type="predicted"/>
<comment type="caution">
    <text evidence="3">The sequence shown here is derived from an EMBL/GenBank/DDBJ whole genome shotgun (WGS) entry which is preliminary data.</text>
</comment>
<keyword evidence="2" id="KW-0472">Membrane</keyword>
<name>A0A8H3HN97_9AGAM</name>
<evidence type="ECO:0000256" key="2">
    <source>
        <dbReference type="SAM" id="Phobius"/>
    </source>
</evidence>
<keyword evidence="2" id="KW-1133">Transmembrane helix</keyword>
<feature type="transmembrane region" description="Helical" evidence="2">
    <location>
        <begin position="108"/>
        <end position="130"/>
    </location>
</feature>